<evidence type="ECO:0000256" key="1">
    <source>
        <dbReference type="SAM" id="Phobius"/>
    </source>
</evidence>
<keyword evidence="1" id="KW-1133">Transmembrane helix</keyword>
<protein>
    <submittedName>
        <fullName evidence="2">Uncharacterized protein</fullName>
    </submittedName>
</protein>
<gene>
    <name evidence="2" type="ORF">Sjap_013083</name>
</gene>
<name>A0AAP0IZQ3_9MAGN</name>
<feature type="transmembrane region" description="Helical" evidence="1">
    <location>
        <begin position="143"/>
        <end position="159"/>
    </location>
</feature>
<dbReference type="Proteomes" id="UP001417504">
    <property type="component" value="Unassembled WGS sequence"/>
</dbReference>
<dbReference type="AlphaFoldDB" id="A0AAP0IZQ3"/>
<evidence type="ECO:0000313" key="3">
    <source>
        <dbReference type="Proteomes" id="UP001417504"/>
    </source>
</evidence>
<keyword evidence="1" id="KW-0472">Membrane</keyword>
<sequence length="164" mass="18545">MLRFSTIESEVIPKRCSPLDETIFPIKTWKCSPSLICTVASLLAIVSIVHLLFFPLVPSLDNLRAPKARKSCFPVHGSTAANLSQRFYADSHKAVVYRGAPWREQIGQWLLSCHSATATIDVVEILFTDAENKWCFHGYAGQYHIPLLYPVFLFVIYELKSIKS</sequence>
<proteinExistence type="predicted"/>
<keyword evidence="3" id="KW-1185">Reference proteome</keyword>
<keyword evidence="1" id="KW-0812">Transmembrane</keyword>
<organism evidence="2 3">
    <name type="scientific">Stephania japonica</name>
    <dbReference type="NCBI Taxonomy" id="461633"/>
    <lineage>
        <taxon>Eukaryota</taxon>
        <taxon>Viridiplantae</taxon>
        <taxon>Streptophyta</taxon>
        <taxon>Embryophyta</taxon>
        <taxon>Tracheophyta</taxon>
        <taxon>Spermatophyta</taxon>
        <taxon>Magnoliopsida</taxon>
        <taxon>Ranunculales</taxon>
        <taxon>Menispermaceae</taxon>
        <taxon>Menispermoideae</taxon>
        <taxon>Cissampelideae</taxon>
        <taxon>Stephania</taxon>
    </lineage>
</organism>
<dbReference type="EMBL" id="JBBNAE010000005">
    <property type="protein sequence ID" value="KAK9123481.1"/>
    <property type="molecule type" value="Genomic_DNA"/>
</dbReference>
<reference evidence="2 3" key="1">
    <citation type="submission" date="2024-01" db="EMBL/GenBank/DDBJ databases">
        <title>Genome assemblies of Stephania.</title>
        <authorList>
            <person name="Yang L."/>
        </authorList>
    </citation>
    <scope>NUCLEOTIDE SEQUENCE [LARGE SCALE GENOMIC DNA]</scope>
    <source>
        <strain evidence="2">QJT</strain>
        <tissue evidence="2">Leaf</tissue>
    </source>
</reference>
<accession>A0AAP0IZQ3</accession>
<comment type="caution">
    <text evidence="2">The sequence shown here is derived from an EMBL/GenBank/DDBJ whole genome shotgun (WGS) entry which is preliminary data.</text>
</comment>
<feature type="transmembrane region" description="Helical" evidence="1">
    <location>
        <begin position="35"/>
        <end position="57"/>
    </location>
</feature>
<evidence type="ECO:0000313" key="2">
    <source>
        <dbReference type="EMBL" id="KAK9123481.1"/>
    </source>
</evidence>